<dbReference type="PANTHER" id="PTHR43684">
    <property type="match status" value="1"/>
</dbReference>
<dbReference type="InterPro" id="IPR001753">
    <property type="entry name" value="Enoyl-CoA_hydra/iso"/>
</dbReference>
<dbReference type="GO" id="GO:0006635">
    <property type="term" value="P:fatty acid beta-oxidation"/>
    <property type="evidence" value="ECO:0007669"/>
    <property type="project" value="TreeGrafter"/>
</dbReference>
<dbReference type="GO" id="GO:0004165">
    <property type="term" value="F:delta(3)-delta(2)-enoyl-CoA isomerase activity"/>
    <property type="evidence" value="ECO:0007669"/>
    <property type="project" value="UniProtKB-ARBA"/>
</dbReference>
<gene>
    <name evidence="6" type="ORF">DASC09_048850</name>
</gene>
<comment type="similarity">
    <text evidence="3">Belongs to the enoyl-CoA hydratase/isomerase family.</text>
</comment>
<dbReference type="AlphaFoldDB" id="A0AAV5QSJ8"/>
<dbReference type="FunFam" id="3.90.226.10:FF:000048">
    <property type="entry name" value="3,2-trans-enoyl-CoA isomerase"/>
    <property type="match status" value="1"/>
</dbReference>
<reference evidence="6 7" key="1">
    <citation type="journal article" date="2023" name="Elife">
        <title>Identification of key yeast species and microbe-microbe interactions impacting larval growth of Drosophila in the wild.</title>
        <authorList>
            <person name="Mure A."/>
            <person name="Sugiura Y."/>
            <person name="Maeda R."/>
            <person name="Honda K."/>
            <person name="Sakurai N."/>
            <person name="Takahashi Y."/>
            <person name="Watada M."/>
            <person name="Katoh T."/>
            <person name="Gotoh A."/>
            <person name="Gotoh Y."/>
            <person name="Taniguchi I."/>
            <person name="Nakamura K."/>
            <person name="Hayashi T."/>
            <person name="Katayama T."/>
            <person name="Uemura T."/>
            <person name="Hattori Y."/>
        </authorList>
    </citation>
    <scope>NUCLEOTIDE SEQUENCE [LARGE SCALE GENOMIC DNA]</scope>
    <source>
        <strain evidence="6 7">SC-9</strain>
    </source>
</reference>
<dbReference type="PANTHER" id="PTHR43684:SF1">
    <property type="entry name" value="ENOYL-COA DELTA ISOMERASE 2"/>
    <property type="match status" value="1"/>
</dbReference>
<dbReference type="InterPro" id="IPR029045">
    <property type="entry name" value="ClpP/crotonase-like_dom_sf"/>
</dbReference>
<evidence type="ECO:0000313" key="7">
    <source>
        <dbReference type="Proteomes" id="UP001360560"/>
    </source>
</evidence>
<dbReference type="CDD" id="cd06558">
    <property type="entry name" value="crotonase-like"/>
    <property type="match status" value="1"/>
</dbReference>
<dbReference type="EMBL" id="BTFZ01000012">
    <property type="protein sequence ID" value="GMM37560.1"/>
    <property type="molecule type" value="Genomic_DNA"/>
</dbReference>
<dbReference type="Pfam" id="PF00378">
    <property type="entry name" value="ECH_1"/>
    <property type="match status" value="1"/>
</dbReference>
<name>A0AAV5QSJ8_9ASCO</name>
<evidence type="ECO:0000256" key="3">
    <source>
        <dbReference type="ARBA" id="ARBA00005254"/>
    </source>
</evidence>
<evidence type="ECO:0000256" key="5">
    <source>
        <dbReference type="ARBA" id="ARBA00023235"/>
    </source>
</evidence>
<evidence type="ECO:0000256" key="4">
    <source>
        <dbReference type="ARBA" id="ARBA00023140"/>
    </source>
</evidence>
<keyword evidence="5 6" id="KW-0413">Isomerase</keyword>
<dbReference type="RefSeq" id="XP_064854556.1">
    <property type="nucleotide sequence ID" value="XM_064998484.1"/>
</dbReference>
<comment type="caution">
    <text evidence="6">The sequence shown here is derived from an EMBL/GenBank/DDBJ whole genome shotgun (WGS) entry which is preliminary data.</text>
</comment>
<evidence type="ECO:0000256" key="1">
    <source>
        <dbReference type="ARBA" id="ARBA00004275"/>
    </source>
</evidence>
<comment type="pathway">
    <text evidence="2">Lipid metabolism; fatty acid beta-oxidation.</text>
</comment>
<comment type="subcellular location">
    <subcellularLocation>
        <location evidence="1">Peroxisome</location>
    </subcellularLocation>
</comment>
<evidence type="ECO:0000256" key="2">
    <source>
        <dbReference type="ARBA" id="ARBA00005005"/>
    </source>
</evidence>
<dbReference type="Proteomes" id="UP001360560">
    <property type="component" value="Unassembled WGS sequence"/>
</dbReference>
<evidence type="ECO:0000313" key="6">
    <source>
        <dbReference type="EMBL" id="GMM37560.1"/>
    </source>
</evidence>
<dbReference type="InterPro" id="IPR051053">
    <property type="entry name" value="ECH/Chromodomain_protein"/>
</dbReference>
<dbReference type="GO" id="GO:0005782">
    <property type="term" value="C:peroxisomal matrix"/>
    <property type="evidence" value="ECO:0007669"/>
    <property type="project" value="TreeGrafter"/>
</dbReference>
<dbReference type="Gene3D" id="3.90.226.10">
    <property type="entry name" value="2-enoyl-CoA Hydratase, Chain A, domain 1"/>
    <property type="match status" value="1"/>
</dbReference>
<sequence>MSLPQSIIEEITYNTDGSVAIIKFNRPSKLNAFGQNHYRRIMDLLNLAENDPNIIATILVSSGKFFSAGADTSIGSFIASIQQSETDELSKRGKLESFLKETFLANNTMMVDAFTRHSKILVAALNGPVIGLSAALVMLCDIILTNDLDDVYMLFPFATLGLVSEGATSVTLFQRLGVTRANEALLLSRRIPGRELKEAGVVVTSFSNDKNKLGTEEFNEAVINNMKSRLQGLNFDSIKLIKKLIGDNWRQKIDSSNINEGVEGLRRFLTGIPGEKFQQLAKRQLKHKL</sequence>
<proteinExistence type="inferred from homology"/>
<dbReference type="GeneID" id="90075535"/>
<keyword evidence="7" id="KW-1185">Reference proteome</keyword>
<dbReference type="SUPFAM" id="SSF52096">
    <property type="entry name" value="ClpP/crotonase"/>
    <property type="match status" value="1"/>
</dbReference>
<keyword evidence="4" id="KW-0576">Peroxisome</keyword>
<accession>A0AAV5QSJ8</accession>
<organism evidence="6 7">
    <name type="scientific">Saccharomycopsis crataegensis</name>
    <dbReference type="NCBI Taxonomy" id="43959"/>
    <lineage>
        <taxon>Eukaryota</taxon>
        <taxon>Fungi</taxon>
        <taxon>Dikarya</taxon>
        <taxon>Ascomycota</taxon>
        <taxon>Saccharomycotina</taxon>
        <taxon>Saccharomycetes</taxon>
        <taxon>Saccharomycopsidaceae</taxon>
        <taxon>Saccharomycopsis</taxon>
    </lineage>
</organism>
<protein>
    <submittedName>
        <fullName evidence="6">Dodecenoyl-CoA isomerase</fullName>
    </submittedName>
</protein>